<feature type="compositionally biased region" description="Polar residues" evidence="9">
    <location>
        <begin position="110"/>
        <end position="129"/>
    </location>
</feature>
<keyword evidence="5" id="KW-0678">Repressor</keyword>
<evidence type="ECO:0000256" key="1">
    <source>
        <dbReference type="ARBA" id="ARBA00004123"/>
    </source>
</evidence>
<gene>
    <name evidence="10" type="ORF">N7G274_004309</name>
</gene>
<sequence>MALPTPTRRALVDLPLNSFATHSAARYTGKGLAFHKRRFQEIEDLGFVPPASRLCLSPARLASTIRDERAGEEPRFVMPSINIATPISIPANGLPPHIAAITEDAGEGDSQYTSQQTTATELTQPSPSRVSRHAETLRLRLRLAHFKIQTNQTNIPLSRLRISKTGGEDKILAPSSVLDDQLSLPKLLPAPVLCPTGYSERMIAQSRQPSLRPGSTEGDSGTGDHDAVFRTHALPRHATRLSIQQTSSSPLGRSRGEECNDDDDVKQRLDSWTYDKSAERVSGTHKDC</sequence>
<keyword evidence="8" id="KW-0539">Nucleus</keyword>
<evidence type="ECO:0000256" key="5">
    <source>
        <dbReference type="ARBA" id="ARBA00022491"/>
    </source>
</evidence>
<evidence type="ECO:0000313" key="10">
    <source>
        <dbReference type="EMBL" id="KAL2043249.1"/>
    </source>
</evidence>
<feature type="compositionally biased region" description="Polar residues" evidence="9">
    <location>
        <begin position="241"/>
        <end position="251"/>
    </location>
</feature>
<dbReference type="InterPro" id="IPR013734">
    <property type="entry name" value="TF_Nrm1/Whi5"/>
</dbReference>
<keyword evidence="4" id="KW-0963">Cytoplasm</keyword>
<dbReference type="EMBL" id="JBEFKJ010000012">
    <property type="protein sequence ID" value="KAL2043249.1"/>
    <property type="molecule type" value="Genomic_DNA"/>
</dbReference>
<evidence type="ECO:0000256" key="2">
    <source>
        <dbReference type="ARBA" id="ARBA00004496"/>
    </source>
</evidence>
<evidence type="ECO:0000256" key="8">
    <source>
        <dbReference type="ARBA" id="ARBA00023242"/>
    </source>
</evidence>
<comment type="subcellular location">
    <subcellularLocation>
        <location evidence="2">Cytoplasm</location>
    </subcellularLocation>
    <subcellularLocation>
        <location evidence="1">Nucleus</location>
    </subcellularLocation>
</comment>
<evidence type="ECO:0000256" key="3">
    <source>
        <dbReference type="ARBA" id="ARBA00006922"/>
    </source>
</evidence>
<name>A0ABR4AEW6_9LECA</name>
<keyword evidence="6" id="KW-0805">Transcription regulation</keyword>
<evidence type="ECO:0000256" key="4">
    <source>
        <dbReference type="ARBA" id="ARBA00022490"/>
    </source>
</evidence>
<accession>A0ABR4AEW6</accession>
<feature type="region of interest" description="Disordered" evidence="9">
    <location>
        <begin position="105"/>
        <end position="131"/>
    </location>
</feature>
<organism evidence="10 11">
    <name type="scientific">Stereocaulon virgatum</name>
    <dbReference type="NCBI Taxonomy" id="373712"/>
    <lineage>
        <taxon>Eukaryota</taxon>
        <taxon>Fungi</taxon>
        <taxon>Dikarya</taxon>
        <taxon>Ascomycota</taxon>
        <taxon>Pezizomycotina</taxon>
        <taxon>Lecanoromycetes</taxon>
        <taxon>OSLEUM clade</taxon>
        <taxon>Lecanoromycetidae</taxon>
        <taxon>Lecanorales</taxon>
        <taxon>Lecanorineae</taxon>
        <taxon>Stereocaulaceae</taxon>
        <taxon>Stereocaulon</taxon>
    </lineage>
</organism>
<dbReference type="Proteomes" id="UP001590950">
    <property type="component" value="Unassembled WGS sequence"/>
</dbReference>
<protein>
    <submittedName>
        <fullName evidence="10">Uncharacterized protein</fullName>
    </submittedName>
</protein>
<keyword evidence="7" id="KW-0804">Transcription</keyword>
<evidence type="ECO:0000256" key="9">
    <source>
        <dbReference type="SAM" id="MobiDB-lite"/>
    </source>
</evidence>
<dbReference type="Pfam" id="PF08528">
    <property type="entry name" value="Whi5"/>
    <property type="match status" value="1"/>
</dbReference>
<feature type="region of interest" description="Disordered" evidence="9">
    <location>
        <begin position="204"/>
        <end position="288"/>
    </location>
</feature>
<comment type="caution">
    <text evidence="10">The sequence shown here is derived from an EMBL/GenBank/DDBJ whole genome shotgun (WGS) entry which is preliminary data.</text>
</comment>
<keyword evidence="11" id="KW-1185">Reference proteome</keyword>
<proteinExistence type="inferred from homology"/>
<comment type="similarity">
    <text evidence="3">Belongs to the WHI5/NRM1 family.</text>
</comment>
<feature type="compositionally biased region" description="Basic and acidic residues" evidence="9">
    <location>
        <begin position="276"/>
        <end position="288"/>
    </location>
</feature>
<evidence type="ECO:0000313" key="11">
    <source>
        <dbReference type="Proteomes" id="UP001590950"/>
    </source>
</evidence>
<evidence type="ECO:0000256" key="6">
    <source>
        <dbReference type="ARBA" id="ARBA00023015"/>
    </source>
</evidence>
<reference evidence="10 11" key="1">
    <citation type="submission" date="2024-09" db="EMBL/GenBank/DDBJ databases">
        <title>Rethinking Asexuality: The Enigmatic Case of Functional Sexual Genes in Lepraria (Stereocaulaceae).</title>
        <authorList>
            <person name="Doellman M."/>
            <person name="Sun Y."/>
            <person name="Barcenas-Pena A."/>
            <person name="Lumbsch H.T."/>
            <person name="Grewe F."/>
        </authorList>
    </citation>
    <scope>NUCLEOTIDE SEQUENCE [LARGE SCALE GENOMIC DNA]</scope>
    <source>
        <strain evidence="10 11">Mercado 3170</strain>
    </source>
</reference>
<evidence type="ECO:0000256" key="7">
    <source>
        <dbReference type="ARBA" id="ARBA00023163"/>
    </source>
</evidence>